<evidence type="ECO:0000259" key="9">
    <source>
        <dbReference type="SMART" id="SM01367"/>
    </source>
</evidence>
<dbReference type="SUPFAM" id="SSF47954">
    <property type="entry name" value="Cyclin-like"/>
    <property type="match status" value="3"/>
</dbReference>
<dbReference type="PANTHER" id="PTHR13742:SF17">
    <property type="entry name" value="RE32990P-RELATED"/>
    <property type="match status" value="1"/>
</dbReference>
<proteinExistence type="inferred from homology"/>
<dbReference type="InterPro" id="IPR013763">
    <property type="entry name" value="Cyclin-like_dom"/>
</dbReference>
<evidence type="ECO:0000256" key="3">
    <source>
        <dbReference type="ARBA" id="ARBA00022491"/>
    </source>
</evidence>
<dbReference type="Pfam" id="PF11934">
    <property type="entry name" value="DUF3452"/>
    <property type="match status" value="1"/>
</dbReference>
<sequence length="792" mass="92135">MSSEAQEVGAEVVASADEDPEKLSAKYENLCRDINLDKNTEDTAFKMYQKVTNNFSLEGNEKHWMACAIYTASRQSQTPTVSKQDTVMGSCLSLNNLLRSCRMSIYDFKTKIKQWCSMANMSEEFRKQIDNMERKFSITLTLFKNYRTIFERVFSCPPNEKKHNKYSALHSKCSYIKLDDICWRLFLCVKNQKPSATVDLVTSFNLMMCCIDLIYANVLAENRTDLINPDFPGVPEFSEAKPRDHCILSHFCDMADEAKVMKNTVFKKIIQAFFEAKTIYGNEETMLGLLSTENFERNHKSLNISYEQYVLMAGEFDERILAAYHMDANEHTNLNDQALRPPVTPLTRQQDLPAMSDRNFEPVAHATSNVKHLSAKFTTQPTDFVMQAGDEVIHKMLEMIGKMKQRFTTEFPIRSEAENRFKLAMSVYFSLLHHILLAEKNNKPNIDLKKNLSHDMFNNTLMACCVELVLAAYNTELKFPWVLDCFGINAFEFHKIIEIVVRHGTHEGRLTRELVKHLNSIEETCLERLAWLRTSPVWGMIADVETLPTSAEVNNDRSAGALQIFLRKVYLLGWLRIQKLCAELNLKDKMPDKIWTIFEHSIRVKTELMKDRHLDQIIMCAIYIYIRVTKMQDPKFSDIMRSYRNQRQAVNSVYREVLIKDNDGKPEYKDIIYFYNYNYVPEMTTWSIENLNKNLDRSDLLLSPHPIERQSQPKRLTSGLYVSQMSKNEFQPSPNDDVYSFHCSPAKDLQKMNEKVRGGKRLLNFNEDSPREMSYHLKQLKTVRDDRDTECK</sequence>
<dbReference type="GeneID" id="115627093"/>
<feature type="domain" description="Cyclin-like" evidence="8">
    <location>
        <begin position="575"/>
        <end position="659"/>
    </location>
</feature>
<dbReference type="OrthoDB" id="844594at2759"/>
<keyword evidence="5" id="KW-0804">Transcription</keyword>
<keyword evidence="7" id="KW-0131">Cell cycle</keyword>
<dbReference type="RefSeq" id="XP_030378505.1">
    <property type="nucleotide sequence ID" value="XM_030522645.1"/>
</dbReference>
<organism evidence="11 12">
    <name type="scientific">Drosophila lebanonensis</name>
    <name type="common">Fruit fly</name>
    <name type="synonym">Scaptodrosophila lebanonensis</name>
    <dbReference type="NCBI Taxonomy" id="7225"/>
    <lineage>
        <taxon>Eukaryota</taxon>
        <taxon>Metazoa</taxon>
        <taxon>Ecdysozoa</taxon>
        <taxon>Arthropoda</taxon>
        <taxon>Hexapoda</taxon>
        <taxon>Insecta</taxon>
        <taxon>Pterygota</taxon>
        <taxon>Neoptera</taxon>
        <taxon>Endopterygota</taxon>
        <taxon>Diptera</taxon>
        <taxon>Brachycera</taxon>
        <taxon>Muscomorpha</taxon>
        <taxon>Ephydroidea</taxon>
        <taxon>Drosophilidae</taxon>
        <taxon>Scaptodrosophila</taxon>
    </lineage>
</organism>
<dbReference type="GO" id="GO:0000977">
    <property type="term" value="F:RNA polymerase II transcription regulatory region sequence-specific DNA binding"/>
    <property type="evidence" value="ECO:0007669"/>
    <property type="project" value="TreeGrafter"/>
</dbReference>
<dbReference type="CDD" id="cd00043">
    <property type="entry name" value="CYCLIN_SF"/>
    <property type="match status" value="1"/>
</dbReference>
<dbReference type="GO" id="GO:2000134">
    <property type="term" value="P:negative regulation of G1/S transition of mitotic cell cycle"/>
    <property type="evidence" value="ECO:0007669"/>
    <property type="project" value="TreeGrafter"/>
</dbReference>
<dbReference type="GO" id="GO:0005667">
    <property type="term" value="C:transcription regulator complex"/>
    <property type="evidence" value="ECO:0007669"/>
    <property type="project" value="TreeGrafter"/>
</dbReference>
<gene>
    <name evidence="12" type="primary">LOC115627093</name>
</gene>
<evidence type="ECO:0000256" key="6">
    <source>
        <dbReference type="ARBA" id="ARBA00023242"/>
    </source>
</evidence>
<keyword evidence="3" id="KW-0678">Repressor</keyword>
<dbReference type="GO" id="GO:0006357">
    <property type="term" value="P:regulation of transcription by RNA polymerase II"/>
    <property type="evidence" value="ECO:0007669"/>
    <property type="project" value="InterPro"/>
</dbReference>
<dbReference type="PANTHER" id="PTHR13742">
    <property type="entry name" value="RETINOBLASTOMA-ASSOCIATED PROTEIN RB -RELATED"/>
    <property type="match status" value="1"/>
</dbReference>
<dbReference type="Gene3D" id="1.10.472.10">
    <property type="entry name" value="Cyclin-like"/>
    <property type="match status" value="3"/>
</dbReference>
<feature type="domain" description="Retinoblastoma-associated protein A-box" evidence="10">
    <location>
        <begin position="361"/>
        <end position="541"/>
    </location>
</feature>
<accession>A0A6J2TSI5</accession>
<evidence type="ECO:0000256" key="5">
    <source>
        <dbReference type="ARBA" id="ARBA00023163"/>
    </source>
</evidence>
<comment type="similarity">
    <text evidence="2">Belongs to the retinoblastoma protein (RB) family.</text>
</comment>
<dbReference type="InterPro" id="IPR024599">
    <property type="entry name" value="RB_N"/>
</dbReference>
<evidence type="ECO:0000259" key="10">
    <source>
        <dbReference type="SMART" id="SM01368"/>
    </source>
</evidence>
<dbReference type="GO" id="GO:0005634">
    <property type="term" value="C:nucleus"/>
    <property type="evidence" value="ECO:0007669"/>
    <property type="project" value="UniProtKB-SubCell"/>
</dbReference>
<dbReference type="Proteomes" id="UP000504634">
    <property type="component" value="Unplaced"/>
</dbReference>
<dbReference type="GO" id="GO:0030154">
    <property type="term" value="P:cell differentiation"/>
    <property type="evidence" value="ECO:0007669"/>
    <property type="project" value="TreeGrafter"/>
</dbReference>
<evidence type="ECO:0000256" key="4">
    <source>
        <dbReference type="ARBA" id="ARBA00023015"/>
    </source>
</evidence>
<dbReference type="InterPro" id="IPR036915">
    <property type="entry name" value="Cyclin-like_sf"/>
</dbReference>
<dbReference type="Pfam" id="PF01858">
    <property type="entry name" value="RB_A"/>
    <property type="match status" value="1"/>
</dbReference>
<keyword evidence="6" id="KW-0539">Nucleus</keyword>
<comment type="subcellular location">
    <subcellularLocation>
        <location evidence="1">Nucleus</location>
    </subcellularLocation>
</comment>
<dbReference type="GO" id="GO:0000785">
    <property type="term" value="C:chromatin"/>
    <property type="evidence" value="ECO:0007669"/>
    <property type="project" value="TreeGrafter"/>
</dbReference>
<dbReference type="SMART" id="SM00385">
    <property type="entry name" value="CYCLIN"/>
    <property type="match status" value="1"/>
</dbReference>
<reference evidence="12" key="1">
    <citation type="submission" date="2025-08" db="UniProtKB">
        <authorList>
            <consortium name="RefSeq"/>
        </authorList>
    </citation>
    <scope>IDENTIFICATION</scope>
    <source>
        <strain evidence="12">11010-0011.00</strain>
        <tissue evidence="12">Whole body</tissue>
    </source>
</reference>
<dbReference type="InterPro" id="IPR002720">
    <property type="entry name" value="RB_A"/>
</dbReference>
<evidence type="ECO:0000259" key="8">
    <source>
        <dbReference type="SMART" id="SM00385"/>
    </source>
</evidence>
<dbReference type="InterPro" id="IPR028309">
    <property type="entry name" value="RB_fam"/>
</dbReference>
<keyword evidence="11" id="KW-1185">Reference proteome</keyword>
<dbReference type="Pfam" id="PF01857">
    <property type="entry name" value="RB_B"/>
    <property type="match status" value="1"/>
</dbReference>
<protein>
    <submittedName>
        <fullName evidence="12">Retinoblastoma family protein</fullName>
    </submittedName>
</protein>
<dbReference type="SMART" id="SM01367">
    <property type="entry name" value="DUF3452"/>
    <property type="match status" value="1"/>
</dbReference>
<name>A0A6J2TSI5_DROLE</name>
<evidence type="ECO:0000313" key="12">
    <source>
        <dbReference type="RefSeq" id="XP_030378505.1"/>
    </source>
</evidence>
<dbReference type="InterPro" id="IPR002719">
    <property type="entry name" value="RB_B"/>
</dbReference>
<dbReference type="CDD" id="cd20548">
    <property type="entry name" value="CYCLIN_RB-like"/>
    <property type="match status" value="1"/>
</dbReference>
<evidence type="ECO:0000256" key="1">
    <source>
        <dbReference type="ARBA" id="ARBA00004123"/>
    </source>
</evidence>
<evidence type="ECO:0000256" key="2">
    <source>
        <dbReference type="ARBA" id="ARBA00009475"/>
    </source>
</evidence>
<feature type="domain" description="Retinoblastoma-associated protein N-terminal" evidence="9">
    <location>
        <begin position="76"/>
        <end position="217"/>
    </location>
</feature>
<evidence type="ECO:0000256" key="7">
    <source>
        <dbReference type="ARBA" id="ARBA00023306"/>
    </source>
</evidence>
<dbReference type="AlphaFoldDB" id="A0A6J2TSI5"/>
<keyword evidence="4" id="KW-0805">Transcription regulation</keyword>
<evidence type="ECO:0000313" key="11">
    <source>
        <dbReference type="Proteomes" id="UP000504634"/>
    </source>
</evidence>
<dbReference type="Gene3D" id="1.10.472.140">
    <property type="match status" value="1"/>
</dbReference>
<dbReference type="SMART" id="SM01368">
    <property type="entry name" value="RB_A"/>
    <property type="match status" value="1"/>
</dbReference>